<comment type="caution">
    <text evidence="2">The sequence shown here is derived from an EMBL/GenBank/DDBJ whole genome shotgun (WGS) entry which is preliminary data.</text>
</comment>
<accession>A0A9N9ARZ8</accession>
<dbReference type="EMBL" id="CAJVPQ010001276">
    <property type="protein sequence ID" value="CAG8542803.1"/>
    <property type="molecule type" value="Genomic_DNA"/>
</dbReference>
<organism evidence="2 3">
    <name type="scientific">Funneliformis caledonium</name>
    <dbReference type="NCBI Taxonomy" id="1117310"/>
    <lineage>
        <taxon>Eukaryota</taxon>
        <taxon>Fungi</taxon>
        <taxon>Fungi incertae sedis</taxon>
        <taxon>Mucoromycota</taxon>
        <taxon>Glomeromycotina</taxon>
        <taxon>Glomeromycetes</taxon>
        <taxon>Glomerales</taxon>
        <taxon>Glomeraceae</taxon>
        <taxon>Funneliformis</taxon>
    </lineage>
</organism>
<dbReference type="Proteomes" id="UP000789570">
    <property type="component" value="Unassembled WGS sequence"/>
</dbReference>
<dbReference type="Pfam" id="PF24840">
    <property type="entry name" value="NTF2_SigF"/>
    <property type="match status" value="1"/>
</dbReference>
<gene>
    <name evidence="2" type="ORF">FCALED_LOCUS5724</name>
</gene>
<dbReference type="PANTHER" id="PTHR35393:SF1">
    <property type="entry name" value="SNOAL-LIKE DOMAIN-CONTAINING PROTEIN"/>
    <property type="match status" value="1"/>
</dbReference>
<dbReference type="AlphaFoldDB" id="A0A9N9ARZ8"/>
<proteinExistence type="predicted"/>
<evidence type="ECO:0000313" key="3">
    <source>
        <dbReference type="Proteomes" id="UP000789570"/>
    </source>
</evidence>
<protein>
    <submittedName>
        <fullName evidence="2">15815_t:CDS:1</fullName>
    </submittedName>
</protein>
<feature type="domain" description="SigF-like NTF2-like" evidence="1">
    <location>
        <begin position="10"/>
        <end position="164"/>
    </location>
</feature>
<sequence length="238" mass="27374">MDLNDIDAILPEIIREILSYDEGIYKKVLDLYFTDDAILTHPILNVQGKRNIRKVFQVWTLLNKQQPEVTNTRDLVWNDNTAIINVTQHLRPRIFPFLHFAVPSVTILRFREEDDGFFYIYKQEDNWTLEGLINSVPLINWWYENVVRVYVGHMVTSVGSFLATANQATSRLTIAANDIRQHSGEAMSQGQDRALQYGHDLANNVSSVISKTKESIGIKGLENQQHYYMTNGEASPEM</sequence>
<reference evidence="2" key="1">
    <citation type="submission" date="2021-06" db="EMBL/GenBank/DDBJ databases">
        <authorList>
            <person name="Kallberg Y."/>
            <person name="Tangrot J."/>
            <person name="Rosling A."/>
        </authorList>
    </citation>
    <scope>NUCLEOTIDE SEQUENCE</scope>
    <source>
        <strain evidence="2">UK204</strain>
    </source>
</reference>
<dbReference type="OrthoDB" id="5580651at2759"/>
<keyword evidence="3" id="KW-1185">Reference proteome</keyword>
<evidence type="ECO:0000259" key="1">
    <source>
        <dbReference type="Pfam" id="PF24840"/>
    </source>
</evidence>
<evidence type="ECO:0000313" key="2">
    <source>
        <dbReference type="EMBL" id="CAG8542803.1"/>
    </source>
</evidence>
<dbReference type="PANTHER" id="PTHR35393">
    <property type="entry name" value="CHROMOSOME 1, WHOLE GENOME SHOTGUN SEQUENCE"/>
    <property type="match status" value="1"/>
</dbReference>
<dbReference type="InterPro" id="IPR057514">
    <property type="entry name" value="NTF2_SigF"/>
</dbReference>
<name>A0A9N9ARZ8_9GLOM</name>